<dbReference type="SUPFAM" id="SSF50044">
    <property type="entry name" value="SH3-domain"/>
    <property type="match status" value="2"/>
</dbReference>
<evidence type="ECO:0000313" key="6">
    <source>
        <dbReference type="Proteomes" id="UP001626550"/>
    </source>
</evidence>
<evidence type="ECO:0000256" key="3">
    <source>
        <dbReference type="SAM" id="MobiDB-lite"/>
    </source>
</evidence>
<feature type="domain" description="SH3" evidence="4">
    <location>
        <begin position="143"/>
        <end position="206"/>
    </location>
</feature>
<dbReference type="GO" id="GO:0016301">
    <property type="term" value="F:kinase activity"/>
    <property type="evidence" value="ECO:0007669"/>
    <property type="project" value="UniProtKB-KW"/>
</dbReference>
<proteinExistence type="predicted"/>
<dbReference type="Proteomes" id="UP001626550">
    <property type="component" value="Unassembled WGS sequence"/>
</dbReference>
<protein>
    <submittedName>
        <fullName evidence="5">SH3-domain kinase binding protein 1</fullName>
    </submittedName>
</protein>
<reference evidence="5 6" key="1">
    <citation type="submission" date="2024-11" db="EMBL/GenBank/DDBJ databases">
        <title>Adaptive evolution of stress response genes in parasites aligns with host niche diversity.</title>
        <authorList>
            <person name="Hahn C."/>
            <person name="Resl P."/>
        </authorList>
    </citation>
    <scope>NUCLEOTIDE SEQUENCE [LARGE SCALE GENOMIC DNA]</scope>
    <source>
        <strain evidence="5">EGGRZ-B1_66</strain>
        <tissue evidence="5">Body</tissue>
    </source>
</reference>
<dbReference type="PRINTS" id="PR00452">
    <property type="entry name" value="SH3DOMAIN"/>
</dbReference>
<dbReference type="Pfam" id="PF14604">
    <property type="entry name" value="SH3_9"/>
    <property type="match status" value="2"/>
</dbReference>
<evidence type="ECO:0000256" key="2">
    <source>
        <dbReference type="PROSITE-ProRule" id="PRU00192"/>
    </source>
</evidence>
<accession>A0ABD2QDG9</accession>
<dbReference type="InterPro" id="IPR050384">
    <property type="entry name" value="Endophilin_SH3RF"/>
</dbReference>
<dbReference type="EMBL" id="JBJKFK010000371">
    <property type="protein sequence ID" value="KAL3317525.1"/>
    <property type="molecule type" value="Genomic_DNA"/>
</dbReference>
<dbReference type="AlphaFoldDB" id="A0ABD2QDG9"/>
<name>A0ABD2QDG9_9PLAT</name>
<evidence type="ECO:0000259" key="4">
    <source>
        <dbReference type="PROSITE" id="PS50002"/>
    </source>
</evidence>
<feature type="region of interest" description="Disordered" evidence="3">
    <location>
        <begin position="58"/>
        <end position="83"/>
    </location>
</feature>
<feature type="domain" description="SH3" evidence="4">
    <location>
        <begin position="1"/>
        <end position="57"/>
    </location>
</feature>
<dbReference type="Gene3D" id="2.30.30.40">
    <property type="entry name" value="SH3 Domains"/>
    <property type="match status" value="2"/>
</dbReference>
<keyword evidence="5" id="KW-0808">Transferase</keyword>
<evidence type="ECO:0000313" key="5">
    <source>
        <dbReference type="EMBL" id="KAL3317525.1"/>
    </source>
</evidence>
<dbReference type="CDD" id="cd11873">
    <property type="entry name" value="SH3_CD2AP-like_1"/>
    <property type="match status" value="1"/>
</dbReference>
<dbReference type="InterPro" id="IPR036028">
    <property type="entry name" value="SH3-like_dom_sf"/>
</dbReference>
<gene>
    <name evidence="5" type="primary">SH3KBP1</name>
    <name evidence="5" type="ORF">Ciccas_003817</name>
</gene>
<keyword evidence="6" id="KW-1185">Reference proteome</keyword>
<dbReference type="InterPro" id="IPR001452">
    <property type="entry name" value="SH3_domain"/>
</dbReference>
<dbReference type="PRINTS" id="PR00499">
    <property type="entry name" value="P67PHOX"/>
</dbReference>
<sequence>MEVLVEFDYTADETDELSIHKGDIIKQVSQFEEGWFIGNLNGKVGVFPDNFVKVIPKPPSTNTTANANQSGETDIEKSQPLEAPKSNLIGPKAPMGIGLGNIFNGQPIQLTQTDLRDAKRMVTIDNAADKQSQEPASLDSEFVGKERVKTRFEYEPKQSDELHLHLDDVIVVLDKNLPDEGWWRGYNLNTKKAGLFPDNFVELITPDESANIANQKQAQWRMRGSEPPKSLQKPLSETANGPLRYPGSITESLRQGPRNPMSTSHPGALKSTELPQQSKIQDIPLVSTTDDASSPTGALRPTPLTTERPRQINKRLPSRISNATNPVPVSCSLCLQTGS</sequence>
<keyword evidence="5" id="KW-0418">Kinase</keyword>
<dbReference type="PANTHER" id="PTHR14167:SF92">
    <property type="entry name" value="CIN85 AND CD2AP RELATED, ISOFORM J"/>
    <property type="match status" value="1"/>
</dbReference>
<evidence type="ECO:0000256" key="1">
    <source>
        <dbReference type="ARBA" id="ARBA00022443"/>
    </source>
</evidence>
<feature type="compositionally biased region" description="Polar residues" evidence="3">
    <location>
        <begin position="273"/>
        <end position="296"/>
    </location>
</feature>
<dbReference type="PANTHER" id="PTHR14167">
    <property type="entry name" value="SH3 DOMAIN-CONTAINING"/>
    <property type="match status" value="1"/>
</dbReference>
<dbReference type="PROSITE" id="PS50002">
    <property type="entry name" value="SH3"/>
    <property type="match status" value="2"/>
</dbReference>
<dbReference type="SMART" id="SM00326">
    <property type="entry name" value="SH3"/>
    <property type="match status" value="2"/>
</dbReference>
<keyword evidence="1 2" id="KW-0728">SH3 domain</keyword>
<feature type="region of interest" description="Disordered" evidence="3">
    <location>
        <begin position="214"/>
        <end position="325"/>
    </location>
</feature>
<organism evidence="5 6">
    <name type="scientific">Cichlidogyrus casuarinus</name>
    <dbReference type="NCBI Taxonomy" id="1844966"/>
    <lineage>
        <taxon>Eukaryota</taxon>
        <taxon>Metazoa</taxon>
        <taxon>Spiralia</taxon>
        <taxon>Lophotrochozoa</taxon>
        <taxon>Platyhelminthes</taxon>
        <taxon>Monogenea</taxon>
        <taxon>Monopisthocotylea</taxon>
        <taxon>Dactylogyridea</taxon>
        <taxon>Ancyrocephalidae</taxon>
        <taxon>Cichlidogyrus</taxon>
    </lineage>
</organism>
<feature type="compositionally biased region" description="Polar residues" evidence="3">
    <location>
        <begin position="60"/>
        <end position="72"/>
    </location>
</feature>
<comment type="caution">
    <text evidence="5">The sequence shown here is derived from an EMBL/GenBank/DDBJ whole genome shotgun (WGS) entry which is preliminary data.</text>
</comment>